<protein>
    <submittedName>
        <fullName evidence="1">Uncharacterized protein</fullName>
    </submittedName>
</protein>
<evidence type="ECO:0000313" key="2">
    <source>
        <dbReference type="Proteomes" id="UP000003711"/>
    </source>
</evidence>
<dbReference type="EMBL" id="ACCH01000152">
    <property type="protein sequence ID" value="EEF90399.1"/>
    <property type="molecule type" value="Genomic_DNA"/>
</dbReference>
<dbReference type="HOGENOM" id="CLU_3164404_0_0_10"/>
<comment type="caution">
    <text evidence="1">The sequence shown here is derived from an EMBL/GenBank/DDBJ whole genome shotgun (WGS) entry which is preliminary data.</text>
</comment>
<sequence length="47" mass="5625">MNTISTYCLHRTRFYPFHPLRPMNRGMQDSRSFEKFIAIAGKLKVTY</sequence>
<name>E2NCD6_9BACE</name>
<accession>E2NCD6</accession>
<dbReference type="Proteomes" id="UP000003711">
    <property type="component" value="Unassembled WGS sequence"/>
</dbReference>
<reference evidence="1 2" key="1">
    <citation type="submission" date="2008-12" db="EMBL/GenBank/DDBJ databases">
        <authorList>
            <person name="Fulton L."/>
            <person name="Clifton S."/>
            <person name="Fulton B."/>
            <person name="Xu J."/>
            <person name="Minx P."/>
            <person name="Pepin K.H."/>
            <person name="Johnson M."/>
            <person name="Bhonagiri V."/>
            <person name="Nash W.E."/>
            <person name="Mardis E.R."/>
            <person name="Wilson R.K."/>
        </authorList>
    </citation>
    <scope>NUCLEOTIDE SEQUENCE [LARGE SCALE GENOMIC DNA]</scope>
    <source>
        <strain evidence="1 2">DSM 14838</strain>
    </source>
</reference>
<reference evidence="1 2" key="2">
    <citation type="submission" date="2009-01" db="EMBL/GenBank/DDBJ databases">
        <title>Draft genome sequence of Bacteroides cellulosilyticus (DSM 14838).</title>
        <authorList>
            <person name="Sudarsanam P."/>
            <person name="Ley R."/>
            <person name="Guruge J."/>
            <person name="Turnbaugh P.J."/>
            <person name="Mahowald M."/>
            <person name="Liep D."/>
            <person name="Gordon J."/>
        </authorList>
    </citation>
    <scope>NUCLEOTIDE SEQUENCE [LARGE SCALE GENOMIC DNA]</scope>
    <source>
        <strain evidence="1 2">DSM 14838</strain>
    </source>
</reference>
<dbReference type="AlphaFoldDB" id="E2NCD6"/>
<organism evidence="1 2">
    <name type="scientific">Bacteroides cellulosilyticus DSM 14838</name>
    <dbReference type="NCBI Taxonomy" id="537012"/>
    <lineage>
        <taxon>Bacteria</taxon>
        <taxon>Pseudomonadati</taxon>
        <taxon>Bacteroidota</taxon>
        <taxon>Bacteroidia</taxon>
        <taxon>Bacteroidales</taxon>
        <taxon>Bacteroidaceae</taxon>
        <taxon>Bacteroides</taxon>
    </lineage>
</organism>
<evidence type="ECO:0000313" key="1">
    <source>
        <dbReference type="EMBL" id="EEF90399.1"/>
    </source>
</evidence>
<gene>
    <name evidence="1" type="ORF">BACCELL_01944</name>
</gene>
<proteinExistence type="predicted"/>